<dbReference type="GeneID" id="36405517"/>
<dbReference type="EMBL" id="CCYD01000468">
    <property type="protein sequence ID" value="CEG40250.1"/>
    <property type="molecule type" value="Genomic_DNA"/>
</dbReference>
<name>A0A0P1AGK0_PLAHL</name>
<evidence type="ECO:0000313" key="1">
    <source>
        <dbReference type="EMBL" id="CEG40250.1"/>
    </source>
</evidence>
<dbReference type="AlphaFoldDB" id="A0A0P1AGK0"/>
<accession>A0A0P1AGK0</accession>
<dbReference type="RefSeq" id="XP_024576619.1">
    <property type="nucleotide sequence ID" value="XM_024725887.1"/>
</dbReference>
<reference evidence="2" key="1">
    <citation type="submission" date="2014-09" db="EMBL/GenBank/DDBJ databases">
        <authorList>
            <person name="Sharma Rahul"/>
            <person name="Thines Marco"/>
        </authorList>
    </citation>
    <scope>NUCLEOTIDE SEQUENCE [LARGE SCALE GENOMIC DNA]</scope>
</reference>
<organism evidence="1 2">
    <name type="scientific">Plasmopara halstedii</name>
    <name type="common">Downy mildew of sunflower</name>
    <dbReference type="NCBI Taxonomy" id="4781"/>
    <lineage>
        <taxon>Eukaryota</taxon>
        <taxon>Sar</taxon>
        <taxon>Stramenopiles</taxon>
        <taxon>Oomycota</taxon>
        <taxon>Peronosporomycetes</taxon>
        <taxon>Peronosporales</taxon>
        <taxon>Peronosporaceae</taxon>
        <taxon>Plasmopara</taxon>
    </lineage>
</organism>
<evidence type="ECO:0000313" key="2">
    <source>
        <dbReference type="Proteomes" id="UP000054928"/>
    </source>
</evidence>
<keyword evidence="2" id="KW-1185">Reference proteome</keyword>
<proteinExistence type="predicted"/>
<sequence>MASIKVYCAQSQFLSVRTKTIYADNARKLGSPEMECQNFTPCVTFSMLVKDRASSNAELLSVLIGLYGSRIPRVR</sequence>
<dbReference type="Proteomes" id="UP000054928">
    <property type="component" value="Unassembled WGS sequence"/>
</dbReference>
<protein>
    <submittedName>
        <fullName evidence="1">Uncharacterized protein</fullName>
    </submittedName>
</protein>